<evidence type="ECO:0000313" key="2">
    <source>
        <dbReference type="Proteomes" id="UP000324748"/>
    </source>
</evidence>
<dbReference type="Proteomes" id="UP000324748">
    <property type="component" value="Unassembled WGS sequence"/>
</dbReference>
<keyword evidence="2" id="KW-1185">Reference proteome</keyword>
<protein>
    <submittedName>
        <fullName evidence="1">Uncharacterized protein</fullName>
    </submittedName>
</protein>
<evidence type="ECO:0000313" key="1">
    <source>
        <dbReference type="EMBL" id="KAA1080827.1"/>
    </source>
</evidence>
<sequence>MVIEIPVSSQRLPLYLDQVPQLASQGRMTYTHYNYEKLYGQNGKKLRYPKKLTASKSSRFLLSYRGFCVQRPKKATKSLSFQADVSTSLPSPSFRGSLREVPPALWNEGIVLS</sequence>
<accession>A0A5B0MVE0</accession>
<organism evidence="1 2">
    <name type="scientific">Puccinia graminis f. sp. tritici</name>
    <dbReference type="NCBI Taxonomy" id="56615"/>
    <lineage>
        <taxon>Eukaryota</taxon>
        <taxon>Fungi</taxon>
        <taxon>Dikarya</taxon>
        <taxon>Basidiomycota</taxon>
        <taxon>Pucciniomycotina</taxon>
        <taxon>Pucciniomycetes</taxon>
        <taxon>Pucciniales</taxon>
        <taxon>Pucciniaceae</taxon>
        <taxon>Puccinia</taxon>
    </lineage>
</organism>
<proteinExistence type="predicted"/>
<name>A0A5B0MVE0_PUCGR</name>
<dbReference type="EMBL" id="VSWC01000131">
    <property type="protein sequence ID" value="KAA1080827.1"/>
    <property type="molecule type" value="Genomic_DNA"/>
</dbReference>
<comment type="caution">
    <text evidence="1">The sequence shown here is derived from an EMBL/GenBank/DDBJ whole genome shotgun (WGS) entry which is preliminary data.</text>
</comment>
<dbReference type="AlphaFoldDB" id="A0A5B0MVE0"/>
<reference evidence="1 2" key="1">
    <citation type="submission" date="2019-05" db="EMBL/GenBank/DDBJ databases">
        <title>Emergence of the Ug99 lineage of the wheat stem rust pathogen through somatic hybridization.</title>
        <authorList>
            <person name="Li F."/>
            <person name="Upadhyaya N.M."/>
            <person name="Sperschneider J."/>
            <person name="Matny O."/>
            <person name="Nguyen-Phuc H."/>
            <person name="Mago R."/>
            <person name="Raley C."/>
            <person name="Miller M.E."/>
            <person name="Silverstein K.A.T."/>
            <person name="Henningsen E."/>
            <person name="Hirsch C.D."/>
            <person name="Visser B."/>
            <person name="Pretorius Z.A."/>
            <person name="Steffenson B.J."/>
            <person name="Schwessinger B."/>
            <person name="Dodds P.N."/>
            <person name="Figueroa M."/>
        </authorList>
    </citation>
    <scope>NUCLEOTIDE SEQUENCE [LARGE SCALE GENOMIC DNA]</scope>
    <source>
        <strain evidence="1">21-0</strain>
    </source>
</reference>
<gene>
    <name evidence="1" type="ORF">PGT21_022853</name>
</gene>